<dbReference type="RefSeq" id="WP_144688729.1">
    <property type="nucleotide sequence ID" value="NZ_VLLQ01000011.1"/>
</dbReference>
<gene>
    <name evidence="1" type="ORF">GJE22_08200</name>
</gene>
<evidence type="ECO:0000313" key="1">
    <source>
        <dbReference type="EMBL" id="MRX80568.1"/>
    </source>
</evidence>
<organism evidence="1 2">
    <name type="scientific">Enorma shizhengliae</name>
    <dbReference type="NCBI Taxonomy" id="2606615"/>
    <lineage>
        <taxon>Bacteria</taxon>
        <taxon>Bacillati</taxon>
        <taxon>Actinomycetota</taxon>
        <taxon>Coriobacteriia</taxon>
        <taxon>Coriobacteriales</taxon>
        <taxon>Coriobacteriaceae</taxon>
        <taxon>Enorma</taxon>
    </lineage>
</organism>
<protein>
    <submittedName>
        <fullName evidence="1">Uncharacterized protein</fullName>
    </submittedName>
</protein>
<proteinExistence type="predicted"/>
<reference evidence="2" key="1">
    <citation type="submission" date="2019-08" db="EMBL/GenBank/DDBJ databases">
        <title>Arthrobacter sp. nov., isolated from plateau pika and Tibetan wild ass.</title>
        <authorList>
            <person name="Ge Y."/>
        </authorList>
    </citation>
    <scope>NUCLEOTIDE SEQUENCE [LARGE SCALE GENOMIC DNA]</scope>
    <source>
        <strain evidence="2">HF-1365</strain>
    </source>
</reference>
<keyword evidence="2" id="KW-1185">Reference proteome</keyword>
<comment type="caution">
    <text evidence="1">The sequence shown here is derived from an EMBL/GenBank/DDBJ whole genome shotgun (WGS) entry which is preliminary data.</text>
</comment>
<accession>A0A7K0G9Q0</accession>
<dbReference type="AlphaFoldDB" id="A0A7K0G9Q0"/>
<dbReference type="EMBL" id="VTFZ01000011">
    <property type="protein sequence ID" value="MRX80568.1"/>
    <property type="molecule type" value="Genomic_DNA"/>
</dbReference>
<name>A0A7K0G9Q0_9ACTN</name>
<evidence type="ECO:0000313" key="2">
    <source>
        <dbReference type="Proteomes" id="UP000470010"/>
    </source>
</evidence>
<dbReference type="Proteomes" id="UP000470010">
    <property type="component" value="Unassembled WGS sequence"/>
</dbReference>
<sequence length="221" mass="25226">MDTLGNIGFRQLFHRLVLLKAPGIKDLFVEDLKAPDGFDAVLTYPYIDRMAGLTFDVLAPARFDDERVFGGMALLQVQNRRMMLRRGGVPDETLVKIPRDVGALTETYAEHIAMIDEHYRDNEGVLATRRAEALDHLRNRDFPDDVRVLLAGKDYPNEEVWVRLMGIDEPGYPYGWLMNEPYSDFAVHKGDVLRLGITKDANDEFLLFAMDESLMRGVEAY</sequence>